<feature type="compositionally biased region" description="Basic residues" evidence="1">
    <location>
        <begin position="408"/>
        <end position="443"/>
    </location>
</feature>
<feature type="compositionally biased region" description="Basic residues" evidence="1">
    <location>
        <begin position="82"/>
        <end position="92"/>
    </location>
</feature>
<feature type="compositionally biased region" description="Basic residues" evidence="1">
    <location>
        <begin position="143"/>
        <end position="160"/>
    </location>
</feature>
<proteinExistence type="predicted"/>
<evidence type="ECO:0000313" key="2">
    <source>
        <dbReference type="EMBL" id="CAA9385787.1"/>
    </source>
</evidence>
<dbReference type="EMBL" id="CADCUP010000085">
    <property type="protein sequence ID" value="CAA9385787.1"/>
    <property type="molecule type" value="Genomic_DNA"/>
</dbReference>
<feature type="compositionally biased region" description="Basic and acidic residues" evidence="1">
    <location>
        <begin position="323"/>
        <end position="339"/>
    </location>
</feature>
<name>A0A6J4NI62_9ACTN</name>
<protein>
    <submittedName>
        <fullName evidence="2">Glutamine synthetase family protein in hypothetical Actinobacterial gene cluster</fullName>
    </submittedName>
</protein>
<feature type="compositionally biased region" description="Basic and acidic residues" evidence="1">
    <location>
        <begin position="396"/>
        <end position="405"/>
    </location>
</feature>
<feature type="compositionally biased region" description="Basic residues" evidence="1">
    <location>
        <begin position="17"/>
        <end position="33"/>
    </location>
</feature>
<feature type="non-terminal residue" evidence="2">
    <location>
        <position position="1"/>
    </location>
</feature>
<accession>A0A6J4NI62</accession>
<feature type="non-terminal residue" evidence="2">
    <location>
        <position position="456"/>
    </location>
</feature>
<organism evidence="2">
    <name type="scientific">uncultured Nocardioides sp</name>
    <dbReference type="NCBI Taxonomy" id="198441"/>
    <lineage>
        <taxon>Bacteria</taxon>
        <taxon>Bacillati</taxon>
        <taxon>Actinomycetota</taxon>
        <taxon>Actinomycetes</taxon>
        <taxon>Propionibacteriales</taxon>
        <taxon>Nocardioidaceae</taxon>
        <taxon>Nocardioides</taxon>
        <taxon>environmental samples</taxon>
    </lineage>
</organism>
<feature type="compositionally biased region" description="Basic residues" evidence="1">
    <location>
        <begin position="196"/>
        <end position="206"/>
    </location>
</feature>
<feature type="region of interest" description="Disordered" evidence="1">
    <location>
        <begin position="319"/>
        <end position="456"/>
    </location>
</feature>
<feature type="compositionally biased region" description="Basic and acidic residues" evidence="1">
    <location>
        <begin position="214"/>
        <end position="241"/>
    </location>
</feature>
<feature type="compositionally biased region" description="Basic residues" evidence="1">
    <location>
        <begin position="372"/>
        <end position="395"/>
    </location>
</feature>
<feature type="compositionally biased region" description="Basic residues" evidence="1">
    <location>
        <begin position="46"/>
        <end position="73"/>
    </location>
</feature>
<sequence length="456" mass="51333">DRPQRALPHPRPAPCAHRVRRGRHRRDGLHRHAGPPPGQAPARALLPRRRAGGRHRGLQLPAGRRRRHEHRRGLRDLVMAARLRRHGVRPRLGHPPPAPPPPGDGDGAVRPRVARPRTGRPVATHGAPHAARPGGRAGLDRPGRHRAGVHRLQHLVRGRAPRALPRARAGQPVQHRLLHPRHDAGGAAAARDPQPHVRRGHGRRERQGRVQLRAARDRLPLRRVDGHRRQPQRLQERRQGDRGAAGEVPDLHGQVQPAGGQLLPHPPLAARDRRRGRLLGRRLRRANSALRPVRRRPAGDHGRLHAALRAEHQLLQALRRRVVRPDHHRVGARQPDLRRAPGGPRRRGADGEPRAGRRRQPLPGAGRDARGRPARHRAGARARARAGRQRLRQRRPRADPDDPARGARGLRRLRRRAGRPRRRRGRPLHQHGRRRAGGVRRGRDRLGAVPRLREAV</sequence>
<feature type="compositionally biased region" description="Low complexity" evidence="1">
    <location>
        <begin position="125"/>
        <end position="134"/>
    </location>
</feature>
<feature type="region of interest" description="Disordered" evidence="1">
    <location>
        <begin position="1"/>
        <end position="278"/>
    </location>
</feature>
<dbReference type="AlphaFoldDB" id="A0A6J4NI62"/>
<feature type="compositionally biased region" description="Pro residues" evidence="1">
    <location>
        <begin position="93"/>
        <end position="103"/>
    </location>
</feature>
<feature type="compositionally biased region" description="Low complexity" evidence="1">
    <location>
        <begin position="161"/>
        <end position="170"/>
    </location>
</feature>
<gene>
    <name evidence="2" type="ORF">AVDCRST_MAG06-1252</name>
</gene>
<evidence type="ECO:0000256" key="1">
    <source>
        <dbReference type="SAM" id="MobiDB-lite"/>
    </source>
</evidence>
<reference evidence="2" key="1">
    <citation type="submission" date="2020-02" db="EMBL/GenBank/DDBJ databases">
        <authorList>
            <person name="Meier V. D."/>
        </authorList>
    </citation>
    <scope>NUCLEOTIDE SEQUENCE</scope>
    <source>
        <strain evidence="2">AVDCRST_MAG06</strain>
    </source>
</reference>